<evidence type="ECO:0000313" key="2">
    <source>
        <dbReference type="Proteomes" id="UP000298663"/>
    </source>
</evidence>
<protein>
    <submittedName>
        <fullName evidence="1">Uncharacterized protein</fullName>
    </submittedName>
</protein>
<proteinExistence type="predicted"/>
<sequence>MAACDKCLFLVDLVNFPSPIRIKSLFVKCAVLDEEVAKAMIQIVTSYRFEIDEYYRSFCVDVKKITASIETITAILSKVASLKTFDYIKFCQNPKNERLIRDDVTEVLTEFLPKFGSRIITNRCCEYNTYDITVGSKDVLKFYDALKFNPNAKYLYINIPKKIEPLGLLSWEDVRLLIKDVLMRPFRLSPKAGLGWVYMKIQLAVNTQKLRIKNVFKESFIKKKKKKGKRVVYQKIVQVPWRPEMGNLMATWYLELEEKKGNNIYTLIFKNFIGSWPVLFNVL</sequence>
<dbReference type="AlphaFoldDB" id="A0A4U5P0K3"/>
<reference evidence="1 2" key="2">
    <citation type="journal article" date="2019" name="G3 (Bethesda)">
        <title>Hybrid Assembly of the Genome of the Entomopathogenic Nematode Steinernema carpocapsae Identifies the X-Chromosome.</title>
        <authorList>
            <person name="Serra L."/>
            <person name="Macchietto M."/>
            <person name="Macias-Munoz A."/>
            <person name="McGill C.J."/>
            <person name="Rodriguez I.M."/>
            <person name="Rodriguez B."/>
            <person name="Murad R."/>
            <person name="Mortazavi A."/>
        </authorList>
    </citation>
    <scope>NUCLEOTIDE SEQUENCE [LARGE SCALE GENOMIC DNA]</scope>
    <source>
        <strain evidence="1 2">ALL</strain>
    </source>
</reference>
<gene>
    <name evidence="1" type="ORF">L596_013575</name>
</gene>
<organism evidence="1 2">
    <name type="scientific">Steinernema carpocapsae</name>
    <name type="common">Entomopathogenic nematode</name>
    <dbReference type="NCBI Taxonomy" id="34508"/>
    <lineage>
        <taxon>Eukaryota</taxon>
        <taxon>Metazoa</taxon>
        <taxon>Ecdysozoa</taxon>
        <taxon>Nematoda</taxon>
        <taxon>Chromadorea</taxon>
        <taxon>Rhabditida</taxon>
        <taxon>Tylenchina</taxon>
        <taxon>Panagrolaimomorpha</taxon>
        <taxon>Strongyloidoidea</taxon>
        <taxon>Steinernematidae</taxon>
        <taxon>Steinernema</taxon>
    </lineage>
</organism>
<reference evidence="1 2" key="1">
    <citation type="journal article" date="2015" name="Genome Biol.">
        <title>Comparative genomics of Steinernema reveals deeply conserved gene regulatory networks.</title>
        <authorList>
            <person name="Dillman A.R."/>
            <person name="Macchietto M."/>
            <person name="Porter C.F."/>
            <person name="Rogers A."/>
            <person name="Williams B."/>
            <person name="Antoshechkin I."/>
            <person name="Lee M.M."/>
            <person name="Goodwin Z."/>
            <person name="Lu X."/>
            <person name="Lewis E.E."/>
            <person name="Goodrich-Blair H."/>
            <person name="Stock S.P."/>
            <person name="Adams B.J."/>
            <person name="Sternberg P.W."/>
            <person name="Mortazavi A."/>
        </authorList>
    </citation>
    <scope>NUCLEOTIDE SEQUENCE [LARGE SCALE GENOMIC DNA]</scope>
    <source>
        <strain evidence="1 2">ALL</strain>
    </source>
</reference>
<comment type="caution">
    <text evidence="1">The sequence shown here is derived from an EMBL/GenBank/DDBJ whole genome shotgun (WGS) entry which is preliminary data.</text>
</comment>
<name>A0A4U5P0K3_STECR</name>
<evidence type="ECO:0000313" key="1">
    <source>
        <dbReference type="EMBL" id="TKR89477.1"/>
    </source>
</evidence>
<accession>A0A4U5P0K3</accession>
<dbReference type="Proteomes" id="UP000298663">
    <property type="component" value="Unassembled WGS sequence"/>
</dbReference>
<dbReference type="EMBL" id="AZBU02000003">
    <property type="protein sequence ID" value="TKR89477.1"/>
    <property type="molecule type" value="Genomic_DNA"/>
</dbReference>
<keyword evidence="2" id="KW-1185">Reference proteome</keyword>